<dbReference type="Pfam" id="PF04140">
    <property type="entry name" value="ICMT"/>
    <property type="match status" value="1"/>
</dbReference>
<comment type="similarity">
    <text evidence="2 10">Belongs to the class VI-like SAM-binding methyltransferase superfamily. Isoprenylcysteine carboxyl methyltransferase family.</text>
</comment>
<name>A0A6A6NXM7_9PEZI</name>
<evidence type="ECO:0000313" key="11">
    <source>
        <dbReference type="EMBL" id="KAF2456555.1"/>
    </source>
</evidence>
<keyword evidence="6 10" id="KW-0949">S-adenosyl-L-methionine</keyword>
<comment type="caution">
    <text evidence="10">Lacks conserved residue(s) required for the propagation of feature annotation.</text>
</comment>
<dbReference type="Gene3D" id="1.20.120.1630">
    <property type="match status" value="1"/>
</dbReference>
<evidence type="ECO:0000256" key="6">
    <source>
        <dbReference type="ARBA" id="ARBA00022691"/>
    </source>
</evidence>
<sequence length="119" mass="13913">VLGVPAVLLGQAVRSTAMWQAGPNFDHQVQFQRRPGHRLVDSGVYAWLRHPSYFGYFYWATGLQVAVGNVLSLLVYAATLSWFFSHRIRREEKYLVDFFGDEYVKYRQRTRVWIPGVWS</sequence>
<dbReference type="PANTHER" id="PTHR12714">
    <property type="entry name" value="PROTEIN-S ISOPRENYLCYSTEINE O-METHYLTRANSFERASE"/>
    <property type="match status" value="1"/>
</dbReference>
<keyword evidence="10" id="KW-0256">Endoplasmic reticulum</keyword>
<evidence type="ECO:0000256" key="9">
    <source>
        <dbReference type="ARBA" id="ARBA00023136"/>
    </source>
</evidence>
<accession>A0A6A6NXM7</accession>
<dbReference type="GO" id="GO:0005789">
    <property type="term" value="C:endoplasmic reticulum membrane"/>
    <property type="evidence" value="ECO:0007669"/>
    <property type="project" value="UniProtKB-SubCell"/>
</dbReference>
<gene>
    <name evidence="11" type="ORF">BDY21DRAFT_287560</name>
</gene>
<evidence type="ECO:0000256" key="5">
    <source>
        <dbReference type="ARBA" id="ARBA00022679"/>
    </source>
</evidence>
<reference evidence="11" key="1">
    <citation type="journal article" date="2020" name="Stud. Mycol.">
        <title>101 Dothideomycetes genomes: a test case for predicting lifestyles and emergence of pathogens.</title>
        <authorList>
            <person name="Haridas S."/>
            <person name="Albert R."/>
            <person name="Binder M."/>
            <person name="Bloem J."/>
            <person name="Labutti K."/>
            <person name="Salamov A."/>
            <person name="Andreopoulos B."/>
            <person name="Baker S."/>
            <person name="Barry K."/>
            <person name="Bills G."/>
            <person name="Bluhm B."/>
            <person name="Cannon C."/>
            <person name="Castanera R."/>
            <person name="Culley D."/>
            <person name="Daum C."/>
            <person name="Ezra D."/>
            <person name="Gonzalez J."/>
            <person name="Henrissat B."/>
            <person name="Kuo A."/>
            <person name="Liang C."/>
            <person name="Lipzen A."/>
            <person name="Lutzoni F."/>
            <person name="Magnuson J."/>
            <person name="Mondo S."/>
            <person name="Nolan M."/>
            <person name="Ohm R."/>
            <person name="Pangilinan J."/>
            <person name="Park H.-J."/>
            <person name="Ramirez L."/>
            <person name="Alfaro M."/>
            <person name="Sun H."/>
            <person name="Tritt A."/>
            <person name="Yoshinaga Y."/>
            <person name="Zwiers L.-H."/>
            <person name="Turgeon B."/>
            <person name="Goodwin S."/>
            <person name="Spatafora J."/>
            <person name="Crous P."/>
            <person name="Grigoriev I."/>
        </authorList>
    </citation>
    <scope>NUCLEOTIDE SEQUENCE</scope>
    <source>
        <strain evidence="11">ATCC 16933</strain>
    </source>
</reference>
<keyword evidence="4 10" id="KW-0489">Methyltransferase</keyword>
<proteinExistence type="inferred from homology"/>
<dbReference type="PROSITE" id="PS51564">
    <property type="entry name" value="SAM_ICMT"/>
    <property type="match status" value="1"/>
</dbReference>
<dbReference type="InterPro" id="IPR025770">
    <property type="entry name" value="PPMT_MeTrfase"/>
</dbReference>
<dbReference type="OrthoDB" id="422086at2759"/>
<comment type="catalytic activity">
    <reaction evidence="10">
        <text>[protein]-C-terminal S-[(2E,6E)-farnesyl]-L-cysteine + S-adenosyl-L-methionine = [protein]-C-terminal S-[(2E,6E)-farnesyl]-L-cysteine methyl ester + S-adenosyl-L-homocysteine</text>
        <dbReference type="Rhea" id="RHEA:21672"/>
        <dbReference type="Rhea" id="RHEA-COMP:12125"/>
        <dbReference type="Rhea" id="RHEA-COMP:12126"/>
        <dbReference type="ChEBI" id="CHEBI:57856"/>
        <dbReference type="ChEBI" id="CHEBI:59789"/>
        <dbReference type="ChEBI" id="CHEBI:90510"/>
        <dbReference type="ChEBI" id="CHEBI:90511"/>
        <dbReference type="EC" id="2.1.1.100"/>
    </reaction>
</comment>
<evidence type="ECO:0000256" key="1">
    <source>
        <dbReference type="ARBA" id="ARBA00004141"/>
    </source>
</evidence>
<dbReference type="GO" id="GO:0032259">
    <property type="term" value="P:methylation"/>
    <property type="evidence" value="ECO:0007669"/>
    <property type="project" value="UniProtKB-KW"/>
</dbReference>
<feature type="transmembrane region" description="Helical" evidence="10">
    <location>
        <begin position="56"/>
        <end position="84"/>
    </location>
</feature>
<keyword evidence="7 10" id="KW-0812">Transmembrane</keyword>
<evidence type="ECO:0000256" key="3">
    <source>
        <dbReference type="ARBA" id="ARBA00012151"/>
    </source>
</evidence>
<keyword evidence="9 10" id="KW-0472">Membrane</keyword>
<keyword evidence="8 10" id="KW-1133">Transmembrane helix</keyword>
<evidence type="ECO:0000256" key="7">
    <source>
        <dbReference type="ARBA" id="ARBA00022692"/>
    </source>
</evidence>
<evidence type="ECO:0000256" key="10">
    <source>
        <dbReference type="RuleBase" id="RU362022"/>
    </source>
</evidence>
<dbReference type="InterPro" id="IPR007269">
    <property type="entry name" value="ICMT_MeTrfase"/>
</dbReference>
<protein>
    <recommendedName>
        <fullName evidence="3 10">Protein-S-isoprenylcysteine O-methyltransferase</fullName>
        <ecNumber evidence="3 10">2.1.1.100</ecNumber>
    </recommendedName>
</protein>
<evidence type="ECO:0000313" key="12">
    <source>
        <dbReference type="Proteomes" id="UP000799766"/>
    </source>
</evidence>
<dbReference type="EC" id="2.1.1.100" evidence="3 10"/>
<comment type="subcellular location">
    <subcellularLocation>
        <location evidence="10">Endoplasmic reticulum membrane</location>
        <topology evidence="10">Multi-pass membrane protein</topology>
    </subcellularLocation>
    <subcellularLocation>
        <location evidence="1">Membrane</location>
        <topology evidence="1">Multi-pass membrane protein</topology>
    </subcellularLocation>
</comment>
<organism evidence="11 12">
    <name type="scientific">Lineolata rhizophorae</name>
    <dbReference type="NCBI Taxonomy" id="578093"/>
    <lineage>
        <taxon>Eukaryota</taxon>
        <taxon>Fungi</taxon>
        <taxon>Dikarya</taxon>
        <taxon>Ascomycota</taxon>
        <taxon>Pezizomycotina</taxon>
        <taxon>Dothideomycetes</taxon>
        <taxon>Dothideomycetes incertae sedis</taxon>
        <taxon>Lineolatales</taxon>
        <taxon>Lineolataceae</taxon>
        <taxon>Lineolata</taxon>
    </lineage>
</organism>
<evidence type="ECO:0000256" key="4">
    <source>
        <dbReference type="ARBA" id="ARBA00022603"/>
    </source>
</evidence>
<keyword evidence="5 11" id="KW-0808">Transferase</keyword>
<evidence type="ECO:0000256" key="8">
    <source>
        <dbReference type="ARBA" id="ARBA00022989"/>
    </source>
</evidence>
<dbReference type="AlphaFoldDB" id="A0A6A6NXM7"/>
<dbReference type="PANTHER" id="PTHR12714:SF9">
    <property type="entry name" value="PROTEIN-S-ISOPRENYLCYSTEINE O-METHYLTRANSFERASE"/>
    <property type="match status" value="1"/>
</dbReference>
<dbReference type="Proteomes" id="UP000799766">
    <property type="component" value="Unassembled WGS sequence"/>
</dbReference>
<keyword evidence="12" id="KW-1185">Reference proteome</keyword>
<dbReference type="EMBL" id="MU001683">
    <property type="protein sequence ID" value="KAF2456555.1"/>
    <property type="molecule type" value="Genomic_DNA"/>
</dbReference>
<dbReference type="GO" id="GO:0004671">
    <property type="term" value="F:protein C-terminal S-isoprenylcysteine carboxyl O-methyltransferase activity"/>
    <property type="evidence" value="ECO:0007669"/>
    <property type="project" value="UniProtKB-EC"/>
</dbReference>
<feature type="non-terminal residue" evidence="11">
    <location>
        <position position="1"/>
    </location>
</feature>
<evidence type="ECO:0000256" key="2">
    <source>
        <dbReference type="ARBA" id="ARBA00009140"/>
    </source>
</evidence>